<dbReference type="EMBL" id="JABAIL010000005">
    <property type="protein sequence ID" value="NLR92978.1"/>
    <property type="molecule type" value="Genomic_DNA"/>
</dbReference>
<comment type="caution">
    <text evidence="1">The sequence shown here is derived from an EMBL/GenBank/DDBJ whole genome shotgun (WGS) entry which is preliminary data.</text>
</comment>
<evidence type="ECO:0000313" key="2">
    <source>
        <dbReference type="Proteomes" id="UP000585050"/>
    </source>
</evidence>
<accession>A0A7X8SMM6</accession>
<evidence type="ECO:0000313" key="1">
    <source>
        <dbReference type="EMBL" id="NLR92978.1"/>
    </source>
</evidence>
<dbReference type="NCBIfam" id="TIGR04019">
    <property type="entry name" value="B_thiol_YtxJ"/>
    <property type="match status" value="1"/>
</dbReference>
<sequence>MNWKPLTDISQLDQILEESKNQRVMILKHSTRCSISSMALNRLERSWEDDNKVAPYYLDLIKYRPISNAIAEKFGVEHESPQVIVIENGEVAYTASHMGINYSSVVA</sequence>
<keyword evidence="2" id="KW-1185">Reference proteome</keyword>
<dbReference type="Gene3D" id="3.40.30.10">
    <property type="entry name" value="Glutaredoxin"/>
    <property type="match status" value="1"/>
</dbReference>
<organism evidence="1 2">
    <name type="scientific">Flammeovirga agarivorans</name>
    <dbReference type="NCBI Taxonomy" id="2726742"/>
    <lineage>
        <taxon>Bacteria</taxon>
        <taxon>Pseudomonadati</taxon>
        <taxon>Bacteroidota</taxon>
        <taxon>Cytophagia</taxon>
        <taxon>Cytophagales</taxon>
        <taxon>Flammeovirgaceae</taxon>
        <taxon>Flammeovirga</taxon>
    </lineage>
</organism>
<dbReference type="Proteomes" id="UP000585050">
    <property type="component" value="Unassembled WGS sequence"/>
</dbReference>
<dbReference type="Pfam" id="PF11009">
    <property type="entry name" value="BrxC"/>
    <property type="match status" value="1"/>
</dbReference>
<dbReference type="RefSeq" id="WP_168883690.1">
    <property type="nucleotide sequence ID" value="NZ_JABAIL010000005.1"/>
</dbReference>
<dbReference type="SUPFAM" id="SSF52833">
    <property type="entry name" value="Thioredoxin-like"/>
    <property type="match status" value="1"/>
</dbReference>
<dbReference type="InterPro" id="IPR022551">
    <property type="entry name" value="BrxC"/>
</dbReference>
<gene>
    <name evidence="1" type="primary">ytxJ</name>
    <name evidence="1" type="ORF">HGP29_17330</name>
</gene>
<protein>
    <submittedName>
        <fullName evidence="1">Bacillithiol system redox-active protein YtxJ</fullName>
    </submittedName>
</protein>
<name>A0A7X8SMM6_9BACT</name>
<reference evidence="1 2" key="1">
    <citation type="submission" date="2020-04" db="EMBL/GenBank/DDBJ databases">
        <title>Flammeovirga sp. SR4, a novel species isolated from seawater.</title>
        <authorList>
            <person name="Wang X."/>
        </authorList>
    </citation>
    <scope>NUCLEOTIDE SEQUENCE [LARGE SCALE GENOMIC DNA]</scope>
    <source>
        <strain evidence="1 2">SR4</strain>
    </source>
</reference>
<dbReference type="AlphaFoldDB" id="A0A7X8SMM6"/>
<proteinExistence type="predicted"/>
<dbReference type="InterPro" id="IPR036249">
    <property type="entry name" value="Thioredoxin-like_sf"/>
</dbReference>